<sequence>MRQPLIAGNWKLNGRLEDNQRLLEALRGASSLRCEVAVCPPFVYLPQARDLLAGYDVALGAQDVSRFEAGAYTGEVSAAMLAEFDIRYALVGHSERRRLLAEHDEMVAEKAKRLVMAGIRPIVCVGETLDERDAHRTEAVVLAQMEAVLNAVPEAYWPMLVLAYEPVWAIGTGLTASPQQAQAVHAVLRERVAERSPEVAAAIRILYGGSMKPDNARDLLAMPDVDGGLIGGASLKAEQFLAICEAAS</sequence>
<comment type="similarity">
    <text evidence="3 8 9">Belongs to the triosephosphate isomerase family.</text>
</comment>
<evidence type="ECO:0000256" key="1">
    <source>
        <dbReference type="ARBA" id="ARBA00004680"/>
    </source>
</evidence>
<dbReference type="UniPathway" id="UPA00138"/>
<keyword evidence="5 8" id="KW-0963">Cytoplasm</keyword>
<evidence type="ECO:0000256" key="9">
    <source>
        <dbReference type="RuleBase" id="RU363013"/>
    </source>
</evidence>
<feature type="binding site" evidence="8">
    <location>
        <position position="171"/>
    </location>
    <ligand>
        <name>substrate</name>
    </ligand>
</feature>
<feature type="binding site" evidence="8">
    <location>
        <position position="210"/>
    </location>
    <ligand>
        <name>substrate</name>
    </ligand>
</feature>
<dbReference type="GO" id="GO:0046166">
    <property type="term" value="P:glyceraldehyde-3-phosphate biosynthetic process"/>
    <property type="evidence" value="ECO:0007669"/>
    <property type="project" value="TreeGrafter"/>
</dbReference>
<dbReference type="Pfam" id="PF00121">
    <property type="entry name" value="TIM"/>
    <property type="match status" value="1"/>
</dbReference>
<dbReference type="CDD" id="cd00311">
    <property type="entry name" value="TIM"/>
    <property type="match status" value="1"/>
</dbReference>
<dbReference type="FunFam" id="3.20.20.70:FF:000016">
    <property type="entry name" value="Triosephosphate isomerase"/>
    <property type="match status" value="1"/>
</dbReference>
<feature type="active site" description="Electrophile" evidence="8">
    <location>
        <position position="93"/>
    </location>
</feature>
<feature type="binding site" evidence="8">
    <location>
        <begin position="231"/>
        <end position="232"/>
    </location>
    <ligand>
        <name>substrate</name>
    </ligand>
</feature>
<evidence type="ECO:0000256" key="5">
    <source>
        <dbReference type="ARBA" id="ARBA00022490"/>
    </source>
</evidence>
<comment type="subunit">
    <text evidence="8 9">Homodimer.</text>
</comment>
<organism evidence="10 11">
    <name type="scientific">Terasakiispira papahanaumokuakeensis</name>
    <dbReference type="NCBI Taxonomy" id="197479"/>
    <lineage>
        <taxon>Bacteria</taxon>
        <taxon>Pseudomonadati</taxon>
        <taxon>Pseudomonadota</taxon>
        <taxon>Gammaproteobacteria</taxon>
        <taxon>Oceanospirillales</taxon>
        <taxon>Terasakiispira</taxon>
    </lineage>
</organism>
<keyword evidence="7 8" id="KW-0413">Isomerase</keyword>
<dbReference type="PROSITE" id="PS00171">
    <property type="entry name" value="TIM_1"/>
    <property type="match status" value="1"/>
</dbReference>
<dbReference type="OrthoDB" id="9809429at2"/>
<dbReference type="SUPFAM" id="SSF51351">
    <property type="entry name" value="Triosephosphate isomerase (TIM)"/>
    <property type="match status" value="1"/>
</dbReference>
<dbReference type="Gene3D" id="3.20.20.70">
    <property type="entry name" value="Aldolase class I"/>
    <property type="match status" value="1"/>
</dbReference>
<comment type="pathway">
    <text evidence="2">Carbohydrate metabolism; erythritol degradation.</text>
</comment>
<name>A0A1E2VCY4_9GAMM</name>
<dbReference type="Proteomes" id="UP000094291">
    <property type="component" value="Unassembled WGS sequence"/>
</dbReference>
<comment type="function">
    <text evidence="8">Involved in the gluconeogenesis. Catalyzes stereospecifically the conversion of dihydroxyacetone phosphate (DHAP) to D-glyceraldehyde-3-phosphate (G3P).</text>
</comment>
<proteinExistence type="inferred from homology"/>
<dbReference type="STRING" id="197479.BFW38_16290"/>
<comment type="pathway">
    <text evidence="1 8 9">Carbohydrate degradation; glycolysis; D-glyceraldehyde 3-phosphate from glycerone phosphate: step 1/1.</text>
</comment>
<comment type="subcellular location">
    <subcellularLocation>
        <location evidence="8 9">Cytoplasm</location>
    </subcellularLocation>
</comment>
<dbReference type="PANTHER" id="PTHR21139:SF42">
    <property type="entry name" value="TRIOSEPHOSPHATE ISOMERASE"/>
    <property type="match status" value="1"/>
</dbReference>
<dbReference type="InterPro" id="IPR035990">
    <property type="entry name" value="TIM_sf"/>
</dbReference>
<evidence type="ECO:0000256" key="4">
    <source>
        <dbReference type="ARBA" id="ARBA00022432"/>
    </source>
</evidence>
<comment type="caution">
    <text evidence="10">The sequence shown here is derived from an EMBL/GenBank/DDBJ whole genome shotgun (WGS) entry which is preliminary data.</text>
</comment>
<protein>
    <recommendedName>
        <fullName evidence="8 9">Triosephosphate isomerase</fullName>
        <shortName evidence="8">TIM</shortName>
        <shortName evidence="8">TPI</shortName>
        <ecNumber evidence="8 9">5.3.1.1</ecNumber>
    </recommendedName>
    <alternativeName>
        <fullName evidence="8">Triose-phosphate isomerase</fullName>
    </alternativeName>
</protein>
<evidence type="ECO:0000313" key="10">
    <source>
        <dbReference type="EMBL" id="ODC04859.1"/>
    </source>
</evidence>
<dbReference type="InterPro" id="IPR000652">
    <property type="entry name" value="Triosephosphate_isomerase"/>
</dbReference>
<evidence type="ECO:0000256" key="6">
    <source>
        <dbReference type="ARBA" id="ARBA00023152"/>
    </source>
</evidence>
<feature type="active site" description="Proton acceptor" evidence="8">
    <location>
        <position position="165"/>
    </location>
</feature>
<dbReference type="InterPro" id="IPR020861">
    <property type="entry name" value="Triosephosphate_isomerase_AS"/>
</dbReference>
<gene>
    <name evidence="8" type="primary">tpiA</name>
    <name evidence="10" type="ORF">BFW38_16290</name>
</gene>
<evidence type="ECO:0000256" key="2">
    <source>
        <dbReference type="ARBA" id="ARBA00004939"/>
    </source>
</evidence>
<dbReference type="InterPro" id="IPR022896">
    <property type="entry name" value="TrioseP_Isoase_bac/euk"/>
</dbReference>
<dbReference type="EMBL" id="MDTQ01000001">
    <property type="protein sequence ID" value="ODC04859.1"/>
    <property type="molecule type" value="Genomic_DNA"/>
</dbReference>
<comment type="catalytic activity">
    <reaction evidence="8 9">
        <text>D-glyceraldehyde 3-phosphate = dihydroxyacetone phosphate</text>
        <dbReference type="Rhea" id="RHEA:18585"/>
        <dbReference type="ChEBI" id="CHEBI:57642"/>
        <dbReference type="ChEBI" id="CHEBI:59776"/>
        <dbReference type="EC" id="5.3.1.1"/>
    </reaction>
</comment>
<dbReference type="AlphaFoldDB" id="A0A1E2VCY4"/>
<dbReference type="GO" id="GO:0004807">
    <property type="term" value="F:triose-phosphate isomerase activity"/>
    <property type="evidence" value="ECO:0007669"/>
    <property type="project" value="UniProtKB-UniRule"/>
</dbReference>
<dbReference type="UniPathway" id="UPA00109">
    <property type="reaction ID" value="UER00189"/>
</dbReference>
<accession>A0A1E2VCY4</accession>
<evidence type="ECO:0000256" key="7">
    <source>
        <dbReference type="ARBA" id="ARBA00023235"/>
    </source>
</evidence>
<dbReference type="GO" id="GO:0019563">
    <property type="term" value="P:glycerol catabolic process"/>
    <property type="evidence" value="ECO:0007669"/>
    <property type="project" value="TreeGrafter"/>
</dbReference>
<dbReference type="PANTHER" id="PTHR21139">
    <property type="entry name" value="TRIOSEPHOSPHATE ISOMERASE"/>
    <property type="match status" value="1"/>
</dbReference>
<keyword evidence="4 8" id="KW-0312">Gluconeogenesis</keyword>
<evidence type="ECO:0000256" key="8">
    <source>
        <dbReference type="HAMAP-Rule" id="MF_00147"/>
    </source>
</evidence>
<dbReference type="NCBIfam" id="TIGR00419">
    <property type="entry name" value="tim"/>
    <property type="match status" value="1"/>
</dbReference>
<comment type="pathway">
    <text evidence="8 9">Carbohydrate biosynthesis; gluconeogenesis.</text>
</comment>
<keyword evidence="11" id="KW-1185">Reference proteome</keyword>
<reference evidence="10 11" key="1">
    <citation type="submission" date="2016-08" db="EMBL/GenBank/DDBJ databases">
        <authorList>
            <person name="Seilhamer J.J."/>
        </authorList>
    </citation>
    <scope>NUCLEOTIDE SEQUENCE [LARGE SCALE GENOMIC DNA]</scope>
    <source>
        <strain evidence="10 11">PH27A</strain>
    </source>
</reference>
<dbReference type="EC" id="5.3.1.1" evidence="8 9"/>
<dbReference type="GO" id="GO:0005829">
    <property type="term" value="C:cytosol"/>
    <property type="evidence" value="ECO:0007669"/>
    <property type="project" value="TreeGrafter"/>
</dbReference>
<dbReference type="RefSeq" id="WP_068999843.1">
    <property type="nucleotide sequence ID" value="NZ_MDTQ01000001.1"/>
</dbReference>
<dbReference type="InterPro" id="IPR013785">
    <property type="entry name" value="Aldolase_TIM"/>
</dbReference>
<evidence type="ECO:0000256" key="3">
    <source>
        <dbReference type="ARBA" id="ARBA00007422"/>
    </source>
</evidence>
<evidence type="ECO:0000313" key="11">
    <source>
        <dbReference type="Proteomes" id="UP000094291"/>
    </source>
</evidence>
<feature type="binding site" evidence="8">
    <location>
        <begin position="9"/>
        <end position="11"/>
    </location>
    <ligand>
        <name>substrate</name>
    </ligand>
</feature>
<dbReference type="GO" id="GO:0006096">
    <property type="term" value="P:glycolytic process"/>
    <property type="evidence" value="ECO:0007669"/>
    <property type="project" value="UniProtKB-UniRule"/>
</dbReference>
<dbReference type="HAMAP" id="MF_00147_B">
    <property type="entry name" value="TIM_B"/>
    <property type="match status" value="1"/>
</dbReference>
<dbReference type="GO" id="GO:0006094">
    <property type="term" value="P:gluconeogenesis"/>
    <property type="evidence" value="ECO:0007669"/>
    <property type="project" value="UniProtKB-UniRule"/>
</dbReference>
<dbReference type="PROSITE" id="PS51440">
    <property type="entry name" value="TIM_2"/>
    <property type="match status" value="1"/>
</dbReference>
<keyword evidence="6 8" id="KW-0324">Glycolysis</keyword>